<keyword evidence="5" id="KW-1185">Reference proteome</keyword>
<dbReference type="SUPFAM" id="SSF47823">
    <property type="entry name" value="lambda integrase-like, N-terminal domain"/>
    <property type="match status" value="1"/>
</dbReference>
<evidence type="ECO:0000256" key="3">
    <source>
        <dbReference type="SAM" id="MobiDB-lite"/>
    </source>
</evidence>
<feature type="region of interest" description="Disordered" evidence="3">
    <location>
        <begin position="73"/>
        <end position="131"/>
    </location>
</feature>
<dbReference type="OrthoDB" id="2678913at2759"/>
<accession>A0A9P7JN77</accession>
<dbReference type="Proteomes" id="UP000823399">
    <property type="component" value="Unassembled WGS sequence"/>
</dbReference>
<organism evidence="4 5">
    <name type="scientific">Suillus discolor</name>
    <dbReference type="NCBI Taxonomy" id="1912936"/>
    <lineage>
        <taxon>Eukaryota</taxon>
        <taxon>Fungi</taxon>
        <taxon>Dikarya</taxon>
        <taxon>Basidiomycota</taxon>
        <taxon>Agaricomycotina</taxon>
        <taxon>Agaricomycetes</taxon>
        <taxon>Agaricomycetidae</taxon>
        <taxon>Boletales</taxon>
        <taxon>Suillineae</taxon>
        <taxon>Suillaceae</taxon>
        <taxon>Suillus</taxon>
    </lineage>
</organism>
<dbReference type="Gene3D" id="1.10.443.10">
    <property type="entry name" value="Intergrase catalytic core"/>
    <property type="match status" value="1"/>
</dbReference>
<keyword evidence="2" id="KW-0233">DNA recombination</keyword>
<gene>
    <name evidence="4" type="ORF">F5147DRAFT_823190</name>
</gene>
<dbReference type="Gene3D" id="1.10.150.130">
    <property type="match status" value="1"/>
</dbReference>
<dbReference type="AlphaFoldDB" id="A0A9P7JN77"/>
<evidence type="ECO:0000256" key="1">
    <source>
        <dbReference type="ARBA" id="ARBA00023125"/>
    </source>
</evidence>
<reference evidence="4" key="1">
    <citation type="journal article" date="2020" name="New Phytol.">
        <title>Comparative genomics reveals dynamic genome evolution in host specialist ectomycorrhizal fungi.</title>
        <authorList>
            <person name="Lofgren L.A."/>
            <person name="Nguyen N.H."/>
            <person name="Vilgalys R."/>
            <person name="Ruytinx J."/>
            <person name="Liao H.L."/>
            <person name="Branco S."/>
            <person name="Kuo A."/>
            <person name="LaButti K."/>
            <person name="Lipzen A."/>
            <person name="Andreopoulos W."/>
            <person name="Pangilinan J."/>
            <person name="Riley R."/>
            <person name="Hundley H."/>
            <person name="Na H."/>
            <person name="Barry K."/>
            <person name="Grigoriev I.V."/>
            <person name="Stajich J.E."/>
            <person name="Kennedy P.G."/>
        </authorList>
    </citation>
    <scope>NUCLEOTIDE SEQUENCE</scope>
    <source>
        <strain evidence="4">FC423</strain>
    </source>
</reference>
<dbReference type="InterPro" id="IPR013762">
    <property type="entry name" value="Integrase-like_cat_sf"/>
</dbReference>
<evidence type="ECO:0000256" key="2">
    <source>
        <dbReference type="ARBA" id="ARBA00023172"/>
    </source>
</evidence>
<dbReference type="InterPro" id="IPR010998">
    <property type="entry name" value="Integrase_recombinase_N"/>
</dbReference>
<dbReference type="RefSeq" id="XP_041286526.1">
    <property type="nucleotide sequence ID" value="XM_041443762.1"/>
</dbReference>
<comment type="caution">
    <text evidence="4">The sequence shown here is derived from an EMBL/GenBank/DDBJ whole genome shotgun (WGS) entry which is preliminary data.</text>
</comment>
<dbReference type="GO" id="GO:0015074">
    <property type="term" value="P:DNA integration"/>
    <property type="evidence" value="ECO:0007669"/>
    <property type="project" value="InterPro"/>
</dbReference>
<proteinExistence type="predicted"/>
<evidence type="ECO:0000313" key="4">
    <source>
        <dbReference type="EMBL" id="KAG2091354.1"/>
    </source>
</evidence>
<dbReference type="EMBL" id="JABBWM010000097">
    <property type="protein sequence ID" value="KAG2091354.1"/>
    <property type="molecule type" value="Genomic_DNA"/>
</dbReference>
<sequence length="564" mass="63006">MISDGPKLSDSNCLLNTLSAWEDRKDILGSTATTKVLSKAGVMEGVETLRSTLSSSKSLIISTIPPHLTQFTQPTSKVRKTQRTHHLEESTEVRSSCCLPSQSPLNSIVSSSTPSSYPQTQQTTARMTSRPSPATSLLIIIPMQNEATNLNSTETQSISYTNTNGSIINNPKFRVPIPAAHTATPLPYKNGLTLIPSLLHPHCLARERLKLWFPLESRAASGTDGRILAILEEDLERVLTVMNLSWAVGTQECYGTGLLVFHVFCDERKVPESQRCPVDTRTLLNFVSSCAGSYSGKTLMNYVYTIRAWHTLHGQPWLVQQDELKAALEGAVELAPATSKRSKHEPFTVKLILIIRSHLNLTTPLDAAVFACLTSAFYALCRLGELTVKTIKMFDPKNNVKRSDIEFDVEDRHGFRATRIFLPCTKVSAVGEGVYWARQENLADPMAALWNHFEVNNLRLKDHLFAWKHNKGSRLLTRSEFWKRIGGIVKRARLGDLKGHRLRIGGTLEYLLRGIPFDVVKTMGRWSSEAFTGYLRKHALILAPYLQESPALEPFTRYTMPPAH</sequence>
<dbReference type="InterPro" id="IPR052925">
    <property type="entry name" value="Phage_Integrase-like_Recomb"/>
</dbReference>
<dbReference type="PANTHER" id="PTHR34605">
    <property type="entry name" value="PHAGE_INTEGRASE DOMAIN-CONTAINING PROTEIN"/>
    <property type="match status" value="1"/>
</dbReference>
<evidence type="ECO:0000313" key="5">
    <source>
        <dbReference type="Proteomes" id="UP000823399"/>
    </source>
</evidence>
<keyword evidence="1" id="KW-0238">DNA-binding</keyword>
<dbReference type="InterPro" id="IPR011010">
    <property type="entry name" value="DNA_brk_join_enz"/>
</dbReference>
<dbReference type="GO" id="GO:0003677">
    <property type="term" value="F:DNA binding"/>
    <property type="evidence" value="ECO:0007669"/>
    <property type="project" value="UniProtKB-KW"/>
</dbReference>
<dbReference type="PANTHER" id="PTHR34605:SF3">
    <property type="entry name" value="P CELL-TYPE AGGLUTINATION PROTEIN MAP4-LIKE-RELATED"/>
    <property type="match status" value="1"/>
</dbReference>
<dbReference type="SUPFAM" id="SSF56349">
    <property type="entry name" value="DNA breaking-rejoining enzymes"/>
    <property type="match status" value="1"/>
</dbReference>
<protein>
    <recommendedName>
        <fullName evidence="6">Tyr recombinase domain-containing protein</fullName>
    </recommendedName>
</protein>
<dbReference type="GeneID" id="64706021"/>
<evidence type="ECO:0008006" key="6">
    <source>
        <dbReference type="Google" id="ProtNLM"/>
    </source>
</evidence>
<dbReference type="GO" id="GO:0006310">
    <property type="term" value="P:DNA recombination"/>
    <property type="evidence" value="ECO:0007669"/>
    <property type="project" value="UniProtKB-KW"/>
</dbReference>
<name>A0A9P7JN77_9AGAM</name>
<feature type="compositionally biased region" description="Low complexity" evidence="3">
    <location>
        <begin position="103"/>
        <end position="124"/>
    </location>
</feature>